<dbReference type="SUPFAM" id="SSF50249">
    <property type="entry name" value="Nucleic acid-binding proteins"/>
    <property type="match status" value="1"/>
</dbReference>
<dbReference type="OrthoDB" id="9573at2157"/>
<dbReference type="PANTHER" id="PTHR34075">
    <property type="entry name" value="BLR3430 PROTEIN"/>
    <property type="match status" value="1"/>
</dbReference>
<dbReference type="Proteomes" id="UP000217528">
    <property type="component" value="Unassembled WGS sequence"/>
</dbReference>
<comment type="caution">
    <text evidence="3">The sequence shown here is derived from an EMBL/GenBank/DDBJ whole genome shotgun (WGS) entry which is preliminary data.</text>
</comment>
<protein>
    <submittedName>
        <fullName evidence="3">Transcriptional regulator</fullName>
    </submittedName>
</protein>
<sequence>MSDIIKGWRHNDQRYNLIGTKCKTCNTTFFPKKVVCPNCRSHGEIEDLQFKGTGKIYSFSVIHAATDEFKTNSPYAVAIIELDEGAKITAQIADCDVDELNIGDEVEVIFRKIREEGKDGVITYGYKFKLKE</sequence>
<accession>A0A2A2HF47</accession>
<dbReference type="RefSeq" id="WP_095608136.1">
    <property type="nucleotide sequence ID" value="NZ_CANQEZ010000001.1"/>
</dbReference>
<proteinExistence type="predicted"/>
<reference evidence="4 6" key="1">
    <citation type="submission" date="2016-04" db="EMBL/GenBank/DDBJ databases">
        <title>Genome sequence of Methanosphaera cuniculi DSM 4103.</title>
        <authorList>
            <person name="Poehlein A."/>
            <person name="Seedorf H."/>
            <person name="Daniel R."/>
        </authorList>
    </citation>
    <scope>NUCLEOTIDE SEQUENCE [LARGE SCALE GENOMIC DNA]</scope>
    <source>
        <strain evidence="4 6">DSM 4103</strain>
    </source>
</reference>
<feature type="domain" description="ChsH2 C-terminal OB-fold" evidence="1">
    <location>
        <begin position="50"/>
        <end position="111"/>
    </location>
</feature>
<dbReference type="Gene3D" id="6.10.30.10">
    <property type="match status" value="1"/>
</dbReference>
<keyword evidence="5" id="KW-1185">Reference proteome</keyword>
<evidence type="ECO:0000313" key="3">
    <source>
        <dbReference type="EMBL" id="PAV07930.1"/>
    </source>
</evidence>
<dbReference type="InterPro" id="IPR022002">
    <property type="entry name" value="ChsH2_Znr"/>
</dbReference>
<dbReference type="Pfam" id="PF12172">
    <property type="entry name" value="zf-ChsH2"/>
    <property type="match status" value="1"/>
</dbReference>
<dbReference type="InterPro" id="IPR012340">
    <property type="entry name" value="NA-bd_OB-fold"/>
</dbReference>
<evidence type="ECO:0000259" key="1">
    <source>
        <dbReference type="Pfam" id="PF01796"/>
    </source>
</evidence>
<dbReference type="AlphaFoldDB" id="A0A2A2HF47"/>
<dbReference type="PANTHER" id="PTHR34075:SF5">
    <property type="entry name" value="BLR3430 PROTEIN"/>
    <property type="match status" value="1"/>
</dbReference>
<feature type="domain" description="ChsH2 rubredoxin-like zinc ribbon" evidence="2">
    <location>
        <begin position="13"/>
        <end position="42"/>
    </location>
</feature>
<name>A0A2A2HF47_9EURY</name>
<evidence type="ECO:0000313" key="5">
    <source>
        <dbReference type="Proteomes" id="UP000217528"/>
    </source>
</evidence>
<evidence type="ECO:0000313" key="4">
    <source>
        <dbReference type="EMBL" id="PWL08860.1"/>
    </source>
</evidence>
<evidence type="ECO:0000259" key="2">
    <source>
        <dbReference type="Pfam" id="PF12172"/>
    </source>
</evidence>
<dbReference type="InterPro" id="IPR052513">
    <property type="entry name" value="Thioester_dehydratase-like"/>
</dbReference>
<evidence type="ECO:0000313" key="6">
    <source>
        <dbReference type="Proteomes" id="UP000246004"/>
    </source>
</evidence>
<organism evidence="3 5">
    <name type="scientific">Methanosphaera cuniculi</name>
    <dbReference type="NCBI Taxonomy" id="1077256"/>
    <lineage>
        <taxon>Archaea</taxon>
        <taxon>Methanobacteriati</taxon>
        <taxon>Methanobacteriota</taxon>
        <taxon>Methanomada group</taxon>
        <taxon>Methanobacteria</taxon>
        <taxon>Methanobacteriales</taxon>
        <taxon>Methanobacteriaceae</taxon>
        <taxon>Methanosphaera</taxon>
    </lineage>
</organism>
<dbReference type="EMBL" id="LWMS01000007">
    <property type="protein sequence ID" value="PWL08860.1"/>
    <property type="molecule type" value="Genomic_DNA"/>
</dbReference>
<reference evidence="3 5" key="2">
    <citation type="journal article" date="2017" name="BMC Genomics">
        <title>Genomic analysis of methanogenic archaea reveals a shift towards energy conservation.</title>
        <authorList>
            <person name="Gilmore S.P."/>
            <person name="Henske J.K."/>
            <person name="Sexton J.A."/>
            <person name="Solomon K.V."/>
            <person name="Seppala S."/>
            <person name="Yoo J.I."/>
            <person name="Huyett L.M."/>
            <person name="Pressman A."/>
            <person name="Cogan J.Z."/>
            <person name="Kivenson V."/>
            <person name="Peng X."/>
            <person name="Tan Y."/>
            <person name="Valentine D.L."/>
            <person name="O'Malley M.A."/>
        </authorList>
    </citation>
    <scope>NUCLEOTIDE SEQUENCE [LARGE SCALE GENOMIC DNA]</scope>
    <source>
        <strain evidence="3 5">1R-7</strain>
    </source>
</reference>
<dbReference type="InterPro" id="IPR002878">
    <property type="entry name" value="ChsH2_C"/>
</dbReference>
<dbReference type="EMBL" id="LMVN01000004">
    <property type="protein sequence ID" value="PAV07930.1"/>
    <property type="molecule type" value="Genomic_DNA"/>
</dbReference>
<dbReference type="Proteomes" id="UP000246004">
    <property type="component" value="Unassembled WGS sequence"/>
</dbReference>
<dbReference type="Pfam" id="PF01796">
    <property type="entry name" value="OB_ChsH2_C"/>
    <property type="match status" value="1"/>
</dbReference>
<gene>
    <name evidence="3" type="ORF">ASJ82_01435</name>
    <name evidence="4" type="ORF">MSCUN_02470</name>
</gene>